<reference evidence="3 4" key="1">
    <citation type="submission" date="2013-07" db="EMBL/GenBank/DDBJ databases">
        <title>The Genome Sequence of Cryptococcus heveanensis BCC8398.</title>
        <authorList>
            <consortium name="The Broad Institute Genome Sequencing Platform"/>
            <person name="Cuomo C."/>
            <person name="Litvintseva A."/>
            <person name="Chen Y."/>
            <person name="Heitman J."/>
            <person name="Sun S."/>
            <person name="Springer D."/>
            <person name="Dromer F."/>
            <person name="Young S.K."/>
            <person name="Zeng Q."/>
            <person name="Gargeya S."/>
            <person name="Fitzgerald M."/>
            <person name="Abouelleil A."/>
            <person name="Alvarado L."/>
            <person name="Berlin A.M."/>
            <person name="Chapman S.B."/>
            <person name="Dewar J."/>
            <person name="Goldberg J."/>
            <person name="Griggs A."/>
            <person name="Gujja S."/>
            <person name="Hansen M."/>
            <person name="Howarth C."/>
            <person name="Imamovic A."/>
            <person name="Larimer J."/>
            <person name="McCowan C."/>
            <person name="Murphy C."/>
            <person name="Pearson M."/>
            <person name="Priest M."/>
            <person name="Roberts A."/>
            <person name="Saif S."/>
            <person name="Shea T."/>
            <person name="Sykes S."/>
            <person name="Wortman J."/>
            <person name="Nusbaum C."/>
            <person name="Birren B."/>
        </authorList>
    </citation>
    <scope>NUCLEOTIDE SEQUENCE [LARGE SCALE GENOMIC DNA]</scope>
    <source>
        <strain evidence="3 4">BCC8398</strain>
    </source>
</reference>
<dbReference type="InterPro" id="IPR033579">
    <property type="entry name" value="TMEM128"/>
</dbReference>
<gene>
    <name evidence="3" type="ORF">I316_01657</name>
</gene>
<keyword evidence="2" id="KW-1133">Transmembrane helix</keyword>
<dbReference type="AlphaFoldDB" id="A0A1B9GZE8"/>
<organism evidence="3 4">
    <name type="scientific">Kwoniella heveanensis BCC8398</name>
    <dbReference type="NCBI Taxonomy" id="1296120"/>
    <lineage>
        <taxon>Eukaryota</taxon>
        <taxon>Fungi</taxon>
        <taxon>Dikarya</taxon>
        <taxon>Basidiomycota</taxon>
        <taxon>Agaricomycotina</taxon>
        <taxon>Tremellomycetes</taxon>
        <taxon>Tremellales</taxon>
        <taxon>Cryptococcaceae</taxon>
        <taxon>Kwoniella</taxon>
    </lineage>
</organism>
<name>A0A1B9GZE8_9TREE</name>
<dbReference type="Pfam" id="PF20479">
    <property type="entry name" value="TMEM128"/>
    <property type="match status" value="1"/>
</dbReference>
<reference evidence="4" key="2">
    <citation type="submission" date="2013-12" db="EMBL/GenBank/DDBJ databases">
        <title>Evolution of pathogenesis and genome organization in the Tremellales.</title>
        <authorList>
            <person name="Cuomo C."/>
            <person name="Litvintseva A."/>
            <person name="Heitman J."/>
            <person name="Chen Y."/>
            <person name="Sun S."/>
            <person name="Springer D."/>
            <person name="Dromer F."/>
            <person name="Young S."/>
            <person name="Zeng Q."/>
            <person name="Chapman S."/>
            <person name="Gujja S."/>
            <person name="Saif S."/>
            <person name="Birren B."/>
        </authorList>
    </citation>
    <scope>NUCLEOTIDE SEQUENCE [LARGE SCALE GENOMIC DNA]</scope>
    <source>
        <strain evidence="4">BCC8398</strain>
    </source>
</reference>
<feature type="transmembrane region" description="Helical" evidence="2">
    <location>
        <begin position="130"/>
        <end position="150"/>
    </location>
</feature>
<feature type="transmembrane region" description="Helical" evidence="2">
    <location>
        <begin position="87"/>
        <end position="110"/>
    </location>
</feature>
<feature type="compositionally biased region" description="Low complexity" evidence="1">
    <location>
        <begin position="1"/>
        <end position="23"/>
    </location>
</feature>
<sequence length="219" mass="23345">MSSSHASSSSSSKRRPSLPSDSSETVISTLDNPAAASKKVVSPFIKHGKYVVLGLGGCWWTDLPNAIARVLDTTAGKGGESDWVRKVMLLGLGLHGTTVFIFLYLVLFLPWLRGYIPNYREWQQSPRLSLIVPVLTATILLGWTSLVVSLSQAGKRTMFESAVDAVKAVGNGSLEQMQGGKGLGVFKSMVAATALYTLTIGVLGLIPTPAGVPIRDKSK</sequence>
<proteinExistence type="predicted"/>
<keyword evidence="4" id="KW-1185">Reference proteome</keyword>
<feature type="region of interest" description="Disordered" evidence="1">
    <location>
        <begin position="1"/>
        <end position="25"/>
    </location>
</feature>
<dbReference type="Proteomes" id="UP000092666">
    <property type="component" value="Unassembled WGS sequence"/>
</dbReference>
<evidence type="ECO:0000256" key="1">
    <source>
        <dbReference type="SAM" id="MobiDB-lite"/>
    </source>
</evidence>
<accession>A0A1B9GZE8</accession>
<protein>
    <submittedName>
        <fullName evidence="3">Uncharacterized protein</fullName>
    </submittedName>
</protein>
<keyword evidence="2" id="KW-0472">Membrane</keyword>
<evidence type="ECO:0000256" key="2">
    <source>
        <dbReference type="SAM" id="Phobius"/>
    </source>
</evidence>
<evidence type="ECO:0000313" key="4">
    <source>
        <dbReference type="Proteomes" id="UP000092666"/>
    </source>
</evidence>
<evidence type="ECO:0000313" key="3">
    <source>
        <dbReference type="EMBL" id="OCF36408.1"/>
    </source>
</evidence>
<dbReference type="OrthoDB" id="3187264at2759"/>
<keyword evidence="2" id="KW-0812">Transmembrane</keyword>
<dbReference type="EMBL" id="KI669495">
    <property type="protein sequence ID" value="OCF36408.1"/>
    <property type="molecule type" value="Genomic_DNA"/>
</dbReference>
<feature type="transmembrane region" description="Helical" evidence="2">
    <location>
        <begin position="185"/>
        <end position="206"/>
    </location>
</feature>